<dbReference type="Proteomes" id="UP000198922">
    <property type="component" value="Unassembled WGS sequence"/>
</dbReference>
<comment type="cofactor">
    <cofactor evidence="1">
        <name>Mg(2+)</name>
        <dbReference type="ChEBI" id="CHEBI:18420"/>
    </cofactor>
</comment>
<feature type="region of interest" description="Disordered" evidence="7">
    <location>
        <begin position="1"/>
        <end position="41"/>
    </location>
</feature>
<dbReference type="PANTHER" id="PTHR32308:SF10">
    <property type="entry name" value="CITRATE LYASE SUBUNIT BETA"/>
    <property type="match status" value="1"/>
</dbReference>
<evidence type="ECO:0000256" key="3">
    <source>
        <dbReference type="ARBA" id="ARBA00022723"/>
    </source>
</evidence>
<evidence type="ECO:0000313" key="9">
    <source>
        <dbReference type="EMBL" id="SDE34095.1"/>
    </source>
</evidence>
<feature type="domain" description="HpcH/HpaI aldolase/citrate lyase" evidence="8">
    <location>
        <begin position="47"/>
        <end position="251"/>
    </location>
</feature>
<feature type="compositionally biased region" description="Low complexity" evidence="7">
    <location>
        <begin position="22"/>
        <end position="33"/>
    </location>
</feature>
<proteinExistence type="inferred from homology"/>
<dbReference type="GO" id="GO:0003824">
    <property type="term" value="F:catalytic activity"/>
    <property type="evidence" value="ECO:0007669"/>
    <property type="project" value="InterPro"/>
</dbReference>
<name>A0A1G7C6M0_9RHOB</name>
<dbReference type="Pfam" id="PF03328">
    <property type="entry name" value="HpcH_HpaI"/>
    <property type="match status" value="1"/>
</dbReference>
<gene>
    <name evidence="9" type="ORF">SAMN04488567_1349</name>
</gene>
<dbReference type="InterPro" id="IPR011206">
    <property type="entry name" value="Citrate_lyase_beta/mcl1/mcl2"/>
</dbReference>
<evidence type="ECO:0000256" key="6">
    <source>
        <dbReference type="PIRSR" id="PIRSR015582-2"/>
    </source>
</evidence>
<feature type="binding site" evidence="5">
    <location>
        <position position="157"/>
    </location>
    <ligand>
        <name>substrate</name>
    </ligand>
</feature>
<evidence type="ECO:0000313" key="10">
    <source>
        <dbReference type="Proteomes" id="UP000198922"/>
    </source>
</evidence>
<sequence>MQAVSRNDAKMRLTGRAARLTGRAGKGQAAGARRPLKDPAMPDLPYRSALFVPASKPRALEKARGLPCDALLFDLEDAVAPEAKADARAALAAALGAGGFGRRARIVRINAPATPWGAQDLEAAARLDCDGVLVPKVGGPADLDAARCGRPLWAMIETARGVIEAPAICRHPDLAGVVVGPNDLARELGARETPDRMPLWHALQAVLLAARAAGIVALDGVCNAIDDPERLAAECRQGRDMGYDGKSLIHPGQIAAANAAFAPSAAEIDLARRQIAAHEAALAEGQGVAVVEGRIVEALHVETARATLRRARAIAEREAS</sequence>
<dbReference type="InterPro" id="IPR040442">
    <property type="entry name" value="Pyrv_kinase-like_dom_sf"/>
</dbReference>
<organism evidence="9 10">
    <name type="scientific">Limimaricola pyoseonensis</name>
    <dbReference type="NCBI Taxonomy" id="521013"/>
    <lineage>
        <taxon>Bacteria</taxon>
        <taxon>Pseudomonadati</taxon>
        <taxon>Pseudomonadota</taxon>
        <taxon>Alphaproteobacteria</taxon>
        <taxon>Rhodobacterales</taxon>
        <taxon>Paracoccaceae</taxon>
        <taxon>Limimaricola</taxon>
    </lineage>
</organism>
<evidence type="ECO:0000256" key="7">
    <source>
        <dbReference type="SAM" id="MobiDB-lite"/>
    </source>
</evidence>
<dbReference type="STRING" id="521013.SAMN04488567_1349"/>
<dbReference type="AlphaFoldDB" id="A0A1G7C6M0"/>
<reference evidence="10" key="1">
    <citation type="submission" date="2016-10" db="EMBL/GenBank/DDBJ databases">
        <authorList>
            <person name="Varghese N."/>
            <person name="Submissions S."/>
        </authorList>
    </citation>
    <scope>NUCLEOTIDE SEQUENCE [LARGE SCALE GENOMIC DNA]</scope>
    <source>
        <strain evidence="10">DSM 21424</strain>
    </source>
</reference>
<keyword evidence="3 6" id="KW-0479">Metal-binding</keyword>
<dbReference type="InterPro" id="IPR015813">
    <property type="entry name" value="Pyrv/PenolPyrv_kinase-like_dom"/>
</dbReference>
<dbReference type="GO" id="GO:0000287">
    <property type="term" value="F:magnesium ion binding"/>
    <property type="evidence" value="ECO:0007669"/>
    <property type="project" value="TreeGrafter"/>
</dbReference>
<protein>
    <submittedName>
        <fullName evidence="9">(3S)-malyl-CoA thioesterase</fullName>
    </submittedName>
</protein>
<dbReference type="InterPro" id="IPR005000">
    <property type="entry name" value="Aldolase/citrate-lyase_domain"/>
</dbReference>
<evidence type="ECO:0000256" key="5">
    <source>
        <dbReference type="PIRSR" id="PIRSR015582-1"/>
    </source>
</evidence>
<evidence type="ECO:0000259" key="8">
    <source>
        <dbReference type="Pfam" id="PF03328"/>
    </source>
</evidence>
<dbReference type="Gene3D" id="3.20.20.60">
    <property type="entry name" value="Phosphoenolpyruvate-binding domains"/>
    <property type="match status" value="1"/>
</dbReference>
<keyword evidence="10" id="KW-1185">Reference proteome</keyword>
<dbReference type="PANTHER" id="PTHR32308">
    <property type="entry name" value="LYASE BETA SUBUNIT, PUTATIVE (AFU_ORTHOLOGUE AFUA_4G13030)-RELATED"/>
    <property type="match status" value="1"/>
</dbReference>
<dbReference type="SUPFAM" id="SSF51621">
    <property type="entry name" value="Phosphoenolpyruvate/pyruvate domain"/>
    <property type="match status" value="1"/>
</dbReference>
<dbReference type="PIRSF" id="PIRSF015582">
    <property type="entry name" value="Cit_lyase_B"/>
    <property type="match status" value="1"/>
</dbReference>
<evidence type="ECO:0000256" key="2">
    <source>
        <dbReference type="ARBA" id="ARBA00005568"/>
    </source>
</evidence>
<dbReference type="GO" id="GO:0006107">
    <property type="term" value="P:oxaloacetate metabolic process"/>
    <property type="evidence" value="ECO:0007669"/>
    <property type="project" value="TreeGrafter"/>
</dbReference>
<evidence type="ECO:0000256" key="1">
    <source>
        <dbReference type="ARBA" id="ARBA00001946"/>
    </source>
</evidence>
<keyword evidence="4 6" id="KW-0460">Magnesium</keyword>
<feature type="binding site" evidence="6">
    <location>
        <position position="183"/>
    </location>
    <ligand>
        <name>Mg(2+)</name>
        <dbReference type="ChEBI" id="CHEBI:18420"/>
    </ligand>
</feature>
<feature type="binding site" evidence="6">
    <location>
        <position position="157"/>
    </location>
    <ligand>
        <name>Mg(2+)</name>
        <dbReference type="ChEBI" id="CHEBI:18420"/>
    </ligand>
</feature>
<accession>A0A1G7C6M0</accession>
<comment type="similarity">
    <text evidence="2">Belongs to the HpcH/HpaI aldolase family.</text>
</comment>
<evidence type="ECO:0000256" key="4">
    <source>
        <dbReference type="ARBA" id="ARBA00022842"/>
    </source>
</evidence>
<feature type="binding site" evidence="5">
    <location>
        <position position="108"/>
    </location>
    <ligand>
        <name>substrate</name>
    </ligand>
</feature>
<dbReference type="EMBL" id="FNAT01000002">
    <property type="protein sequence ID" value="SDE34095.1"/>
    <property type="molecule type" value="Genomic_DNA"/>
</dbReference>